<feature type="domain" description="Aminoacyl-tRNA synthetase class I anticodon-binding" evidence="9">
    <location>
        <begin position="514"/>
        <end position="553"/>
    </location>
</feature>
<keyword evidence="3 7" id="KW-0547">Nucleotide-binding</keyword>
<comment type="caution">
    <text evidence="10">The sequence shown here is derived from an EMBL/GenBank/DDBJ whole genome shotgun (WGS) entry which is preliminary data.</text>
</comment>
<comment type="subunit">
    <text evidence="7">Monomer.</text>
</comment>
<dbReference type="SUPFAM" id="SSF48163">
    <property type="entry name" value="An anticodon-binding domain of class I aminoacyl-tRNA synthetases"/>
    <property type="match status" value="1"/>
</dbReference>
<dbReference type="GO" id="GO:0000049">
    <property type="term" value="F:tRNA binding"/>
    <property type="evidence" value="ECO:0007669"/>
    <property type="project" value="InterPro"/>
</dbReference>
<keyword evidence="6 7" id="KW-0030">Aminoacyl-tRNA synthetase</keyword>
<evidence type="ECO:0000256" key="7">
    <source>
        <dbReference type="HAMAP-Rule" id="MF_00022"/>
    </source>
</evidence>
<evidence type="ECO:0000313" key="10">
    <source>
        <dbReference type="EMBL" id="HHX99343.1"/>
    </source>
</evidence>
<organism evidence="10 11">
    <name type="scientific">Candidatus Dojkabacteria bacterium</name>
    <dbReference type="NCBI Taxonomy" id="2099670"/>
    <lineage>
        <taxon>Bacteria</taxon>
        <taxon>Candidatus Dojkabacteria</taxon>
    </lineage>
</organism>
<dbReference type="EC" id="6.1.1.17" evidence="7"/>
<name>A0A832QG51_9BACT</name>
<dbReference type="GO" id="GO:0005737">
    <property type="term" value="C:cytoplasm"/>
    <property type="evidence" value="ECO:0007669"/>
    <property type="project" value="UniProtKB-SubCell"/>
</dbReference>
<dbReference type="Pfam" id="PF00749">
    <property type="entry name" value="tRNA-synt_1c"/>
    <property type="match status" value="1"/>
</dbReference>
<accession>A0A832QG51</accession>
<proteinExistence type="inferred from homology"/>
<evidence type="ECO:0000313" key="11">
    <source>
        <dbReference type="Proteomes" id="UP000576550"/>
    </source>
</evidence>
<keyword evidence="7" id="KW-0963">Cytoplasm</keyword>
<comment type="similarity">
    <text evidence="1 7">Belongs to the class-I aminoacyl-tRNA synthetase family. Glutamate--tRNA ligase type 1 subfamily.</text>
</comment>
<dbReference type="InterPro" id="IPR020751">
    <property type="entry name" value="aa-tRNA-synth_I_codon-bd_sub2"/>
</dbReference>
<evidence type="ECO:0000256" key="3">
    <source>
        <dbReference type="ARBA" id="ARBA00022741"/>
    </source>
</evidence>
<dbReference type="Proteomes" id="UP000576550">
    <property type="component" value="Unassembled WGS sequence"/>
</dbReference>
<dbReference type="NCBIfam" id="TIGR00464">
    <property type="entry name" value="gltX_bact"/>
    <property type="match status" value="1"/>
</dbReference>
<keyword evidence="4 7" id="KW-0067">ATP-binding</keyword>
<dbReference type="Gene3D" id="1.10.10.350">
    <property type="match status" value="1"/>
</dbReference>
<dbReference type="HAMAP" id="MF_00022">
    <property type="entry name" value="Glu_tRNA_synth_type1"/>
    <property type="match status" value="1"/>
</dbReference>
<keyword evidence="5 7" id="KW-0648">Protein biosynthesis</keyword>
<comment type="function">
    <text evidence="7">Catalyzes the attachment of glutamate to tRNA(Glu) in a two-step reaction: glutamate is first activated by ATP to form Glu-AMP and then transferred to the acceptor end of tRNA(Glu).</text>
</comment>
<dbReference type="PANTHER" id="PTHR43311">
    <property type="entry name" value="GLUTAMATE--TRNA LIGASE"/>
    <property type="match status" value="1"/>
</dbReference>
<dbReference type="AlphaFoldDB" id="A0A832QG51"/>
<dbReference type="InterPro" id="IPR020058">
    <property type="entry name" value="Glu/Gln-tRNA-synth_Ib_cat-dom"/>
</dbReference>
<comment type="caution">
    <text evidence="7">Lacks conserved residue(s) required for the propagation of feature annotation.</text>
</comment>
<feature type="short sequence motif" description="'HIGH' region" evidence="7">
    <location>
        <begin position="45"/>
        <end position="55"/>
    </location>
</feature>
<dbReference type="InterPro" id="IPR000924">
    <property type="entry name" value="Glu/Gln-tRNA-synth"/>
</dbReference>
<dbReference type="GO" id="GO:0005524">
    <property type="term" value="F:ATP binding"/>
    <property type="evidence" value="ECO:0007669"/>
    <property type="project" value="UniProtKB-UniRule"/>
</dbReference>
<comment type="subcellular location">
    <subcellularLocation>
        <location evidence="7">Cytoplasm</location>
    </subcellularLocation>
</comment>
<evidence type="ECO:0000256" key="4">
    <source>
        <dbReference type="ARBA" id="ARBA00022840"/>
    </source>
</evidence>
<feature type="binding site" evidence="7">
    <location>
        <position position="302"/>
    </location>
    <ligand>
        <name>ATP</name>
        <dbReference type="ChEBI" id="CHEBI:30616"/>
    </ligand>
</feature>
<feature type="short sequence motif" description="'KMSKS' region" evidence="7">
    <location>
        <begin position="299"/>
        <end position="303"/>
    </location>
</feature>
<dbReference type="InterPro" id="IPR014729">
    <property type="entry name" value="Rossmann-like_a/b/a_fold"/>
</dbReference>
<feature type="domain" description="Glutamyl/glutaminyl-tRNA synthetase class Ib catalytic" evidence="8">
    <location>
        <begin position="40"/>
        <end position="333"/>
    </location>
</feature>
<dbReference type="GO" id="GO:0006424">
    <property type="term" value="P:glutamyl-tRNA aminoacylation"/>
    <property type="evidence" value="ECO:0007669"/>
    <property type="project" value="UniProtKB-UniRule"/>
</dbReference>
<dbReference type="EMBL" id="DUTP01000003">
    <property type="protein sequence ID" value="HHX99343.1"/>
    <property type="molecule type" value="Genomic_DNA"/>
</dbReference>
<comment type="catalytic activity">
    <reaction evidence="7">
        <text>tRNA(Glu) + L-glutamate + ATP = L-glutamyl-tRNA(Glu) + AMP + diphosphate</text>
        <dbReference type="Rhea" id="RHEA:23540"/>
        <dbReference type="Rhea" id="RHEA-COMP:9663"/>
        <dbReference type="Rhea" id="RHEA-COMP:9680"/>
        <dbReference type="ChEBI" id="CHEBI:29985"/>
        <dbReference type="ChEBI" id="CHEBI:30616"/>
        <dbReference type="ChEBI" id="CHEBI:33019"/>
        <dbReference type="ChEBI" id="CHEBI:78442"/>
        <dbReference type="ChEBI" id="CHEBI:78520"/>
        <dbReference type="ChEBI" id="CHEBI:456215"/>
        <dbReference type="EC" id="6.1.1.17"/>
    </reaction>
</comment>
<dbReference type="GO" id="GO:0004818">
    <property type="term" value="F:glutamate-tRNA ligase activity"/>
    <property type="evidence" value="ECO:0007669"/>
    <property type="project" value="UniProtKB-UniRule"/>
</dbReference>
<keyword evidence="2 7" id="KW-0436">Ligase</keyword>
<dbReference type="InterPro" id="IPR049940">
    <property type="entry name" value="GluQ/Sye"/>
</dbReference>
<dbReference type="Pfam" id="PF19269">
    <property type="entry name" value="Anticodon_2"/>
    <property type="match status" value="1"/>
</dbReference>
<reference evidence="10 11" key="1">
    <citation type="journal article" date="2020" name="Biotechnol. Biofuels">
        <title>New insights from the biogas microbiome by comprehensive genome-resolved metagenomics of nearly 1600 species originating from multiple anaerobic digesters.</title>
        <authorList>
            <person name="Campanaro S."/>
            <person name="Treu L."/>
            <person name="Rodriguez-R L.M."/>
            <person name="Kovalovszki A."/>
            <person name="Ziels R.M."/>
            <person name="Maus I."/>
            <person name="Zhu X."/>
            <person name="Kougias P.G."/>
            <person name="Basile A."/>
            <person name="Luo G."/>
            <person name="Schluter A."/>
            <person name="Konstantinidis K.T."/>
            <person name="Angelidaki I."/>
        </authorList>
    </citation>
    <scope>NUCLEOTIDE SEQUENCE [LARGE SCALE GENOMIC DNA]</scope>
    <source>
        <strain evidence="10">AS05jafATM_89</strain>
    </source>
</reference>
<evidence type="ECO:0000259" key="9">
    <source>
        <dbReference type="Pfam" id="PF19269"/>
    </source>
</evidence>
<dbReference type="PRINTS" id="PR00987">
    <property type="entry name" value="TRNASYNTHGLU"/>
</dbReference>
<dbReference type="PANTHER" id="PTHR43311:SF2">
    <property type="entry name" value="GLUTAMATE--TRNA LIGASE, MITOCHONDRIAL-RELATED"/>
    <property type="match status" value="1"/>
</dbReference>
<evidence type="ECO:0000256" key="5">
    <source>
        <dbReference type="ARBA" id="ARBA00022917"/>
    </source>
</evidence>
<sequence length="568" mass="66117">MRTKDENIKIAKLLFPDVKEKVDDIFKKYPKRNLEEGAMVLRFAPSPTGFLHTGSVYTSMVGVKLAKQSNGIAILRIEDTDKKREVEGGISLIVNGLKGFGIEFDEGPINETEQVGEYGPYIQSQRLDIYKVFAKDMVEKGTAYPCFITDEELAEIREKQEELGVRTGYYGDWAKWRNATVEEIEKEIKEGKSFVIRLYSTGDIDKSFEMTDRIKGRFTLRENDMDIVLLKSDGFPTYHFAHPIDDTLMGITLVIRTEEWFASVPIHYELFQKLGFKQIEYAHPAPLMKLDNEGKSKRKLSKRKDPEADVQYYIENGYPNEAIIEYFLTLANSNFYDWRIQNSNIDTNEFQLKLEKFNKAGALFDIVKLEDICKDYIATLSAEEIYGRSLNWAREYDEEVAKILEENQEYCINIFNIERSGQKIRKDMVKFKDSKEQLRIFFDRFFDEDSYEDISSRVSKDVQKEIVQKYINIYNPDDDSTVWFDNVKKLGEELGFCSDRKEYETNREKYKGTVGDIAMVLRVAITKKTQSPDLYQVMNVLGKEKVVQRLEKYAGEILKQRESHCLLP</sequence>
<dbReference type="Gene3D" id="3.40.50.620">
    <property type="entry name" value="HUPs"/>
    <property type="match status" value="1"/>
</dbReference>
<gene>
    <name evidence="7" type="primary">gltX</name>
    <name evidence="10" type="ORF">GX533_01500</name>
</gene>
<evidence type="ECO:0000256" key="6">
    <source>
        <dbReference type="ARBA" id="ARBA00023146"/>
    </source>
</evidence>
<evidence type="ECO:0000259" key="8">
    <source>
        <dbReference type="Pfam" id="PF00749"/>
    </source>
</evidence>
<dbReference type="InterPro" id="IPR008925">
    <property type="entry name" value="aa_tRNA-synth_I_cd-bd_sf"/>
</dbReference>
<dbReference type="InterPro" id="IPR004527">
    <property type="entry name" value="Glu-tRNA-ligase_bac/mito"/>
</dbReference>
<dbReference type="InterPro" id="IPR045462">
    <property type="entry name" value="aa-tRNA-synth_I_cd-bd"/>
</dbReference>
<evidence type="ECO:0000256" key="2">
    <source>
        <dbReference type="ARBA" id="ARBA00022598"/>
    </source>
</evidence>
<evidence type="ECO:0000256" key="1">
    <source>
        <dbReference type="ARBA" id="ARBA00007894"/>
    </source>
</evidence>
<dbReference type="SUPFAM" id="SSF52374">
    <property type="entry name" value="Nucleotidylyl transferase"/>
    <property type="match status" value="1"/>
</dbReference>
<protein>
    <recommendedName>
        <fullName evidence="7">Glutamate--tRNA ligase</fullName>
        <ecNumber evidence="7">6.1.1.17</ecNumber>
    </recommendedName>
    <alternativeName>
        <fullName evidence="7">Glutamyl-tRNA synthetase</fullName>
        <shortName evidence="7">GluRS</shortName>
    </alternativeName>
</protein>